<reference evidence="1" key="1">
    <citation type="journal article" date="2021" name="Genome Biol. Evol.">
        <title>A High-Quality Reference Genome for a Parasitic Bivalve with Doubly Uniparental Inheritance (Bivalvia: Unionida).</title>
        <authorList>
            <person name="Smith C.H."/>
        </authorList>
    </citation>
    <scope>NUCLEOTIDE SEQUENCE</scope>
    <source>
        <strain evidence="1">CHS0354</strain>
    </source>
</reference>
<gene>
    <name evidence="1" type="ORF">CHS0354_029089</name>
</gene>
<evidence type="ECO:0000313" key="1">
    <source>
        <dbReference type="EMBL" id="KAK3599631.1"/>
    </source>
</evidence>
<proteinExistence type="predicted"/>
<keyword evidence="2" id="KW-1185">Reference proteome</keyword>
<dbReference type="Gene3D" id="3.30.420.10">
    <property type="entry name" value="Ribonuclease H-like superfamily/Ribonuclease H"/>
    <property type="match status" value="1"/>
</dbReference>
<reference evidence="1" key="2">
    <citation type="journal article" date="2021" name="Genome Biol. Evol.">
        <title>Developing a high-quality reference genome for a parasitic bivalve with doubly uniparental inheritance (Bivalvia: Unionida).</title>
        <authorList>
            <person name="Smith C.H."/>
        </authorList>
    </citation>
    <scope>NUCLEOTIDE SEQUENCE</scope>
    <source>
        <strain evidence="1">CHS0354</strain>
        <tissue evidence="1">Mantle</tissue>
    </source>
</reference>
<dbReference type="GO" id="GO:0003676">
    <property type="term" value="F:nucleic acid binding"/>
    <property type="evidence" value="ECO:0007669"/>
    <property type="project" value="InterPro"/>
</dbReference>
<accession>A0AAE0SWY4</accession>
<comment type="caution">
    <text evidence="1">The sequence shown here is derived from an EMBL/GenBank/DDBJ whole genome shotgun (WGS) entry which is preliminary data.</text>
</comment>
<dbReference type="Proteomes" id="UP001195483">
    <property type="component" value="Unassembled WGS sequence"/>
</dbReference>
<organism evidence="1 2">
    <name type="scientific">Potamilus streckersoni</name>
    <dbReference type="NCBI Taxonomy" id="2493646"/>
    <lineage>
        <taxon>Eukaryota</taxon>
        <taxon>Metazoa</taxon>
        <taxon>Spiralia</taxon>
        <taxon>Lophotrochozoa</taxon>
        <taxon>Mollusca</taxon>
        <taxon>Bivalvia</taxon>
        <taxon>Autobranchia</taxon>
        <taxon>Heteroconchia</taxon>
        <taxon>Palaeoheterodonta</taxon>
        <taxon>Unionida</taxon>
        <taxon>Unionoidea</taxon>
        <taxon>Unionidae</taxon>
        <taxon>Ambleminae</taxon>
        <taxon>Lampsilini</taxon>
        <taxon>Potamilus</taxon>
    </lineage>
</organism>
<name>A0AAE0SWY4_9BIVA</name>
<protein>
    <submittedName>
        <fullName evidence="1">Uncharacterized protein</fullName>
    </submittedName>
</protein>
<dbReference type="InterPro" id="IPR036397">
    <property type="entry name" value="RNaseH_sf"/>
</dbReference>
<reference evidence="1" key="3">
    <citation type="submission" date="2023-05" db="EMBL/GenBank/DDBJ databases">
        <authorList>
            <person name="Smith C.H."/>
        </authorList>
    </citation>
    <scope>NUCLEOTIDE SEQUENCE</scope>
    <source>
        <strain evidence="1">CHS0354</strain>
        <tissue evidence="1">Mantle</tissue>
    </source>
</reference>
<dbReference type="AlphaFoldDB" id="A0AAE0SWY4"/>
<dbReference type="EMBL" id="JAEAOA010001748">
    <property type="protein sequence ID" value="KAK3599631.1"/>
    <property type="molecule type" value="Genomic_DNA"/>
</dbReference>
<sequence length="264" mass="30930">MNGTRHFVGKWEYVTKLRPHVTHKLEIRRNVSTVLFLTCDDWDLKLPYVLFAYRTAEHSTTKKEPLFLVYGRKARLSVELQLPTTSSTQDDLNNQENLNKRVNMFLKLTERRHYAAENIKKEQKKKNRKCIMILKSNHLSLKWKIGGQNNANDETFLPPKKRKNSEGIVDEYETNDVRILRVEAETMIVNYPPSENWQKKKSRFFGLKINNCHKTVSIRQASINARPAKHAQMRGDGTEDAVKEFDPNVFNLLSDHENFVDLLF</sequence>
<evidence type="ECO:0000313" key="2">
    <source>
        <dbReference type="Proteomes" id="UP001195483"/>
    </source>
</evidence>